<proteinExistence type="inferred from homology"/>
<dbReference type="RefSeq" id="WP_036056274.1">
    <property type="nucleotide sequence ID" value="NZ_CADEPT010000002.1"/>
</dbReference>
<dbReference type="PANTHER" id="PTHR30290:SF10">
    <property type="entry name" value="PERIPLASMIC OLIGOPEPTIDE-BINDING PROTEIN-RELATED"/>
    <property type="match status" value="1"/>
</dbReference>
<dbReference type="Gene3D" id="3.40.190.10">
    <property type="entry name" value="Periplasmic binding protein-like II"/>
    <property type="match status" value="1"/>
</dbReference>
<dbReference type="CDD" id="cd08492">
    <property type="entry name" value="PBP2_NikA_DppA_OppA_like_15"/>
    <property type="match status" value="1"/>
</dbReference>
<gene>
    <name evidence="7" type="ORF">DM48_2571</name>
</gene>
<dbReference type="GO" id="GO:1904680">
    <property type="term" value="F:peptide transmembrane transporter activity"/>
    <property type="evidence" value="ECO:0007669"/>
    <property type="project" value="TreeGrafter"/>
</dbReference>
<comment type="similarity">
    <text evidence="2">Belongs to the bacterial solute-binding protein 5 family.</text>
</comment>
<dbReference type="GO" id="GO:0043190">
    <property type="term" value="C:ATP-binding cassette (ABC) transporter complex"/>
    <property type="evidence" value="ECO:0007669"/>
    <property type="project" value="InterPro"/>
</dbReference>
<dbReference type="GO" id="GO:0030288">
    <property type="term" value="C:outer membrane-bounded periplasmic space"/>
    <property type="evidence" value="ECO:0007669"/>
    <property type="project" value="UniProtKB-ARBA"/>
</dbReference>
<keyword evidence="3" id="KW-0813">Transport</keyword>
<feature type="chain" id="PRO_5043777931" evidence="5">
    <location>
        <begin position="41"/>
        <end position="574"/>
    </location>
</feature>
<evidence type="ECO:0000256" key="2">
    <source>
        <dbReference type="ARBA" id="ARBA00005695"/>
    </source>
</evidence>
<protein>
    <submittedName>
        <fullName evidence="7">Bacterial extracellular solute-binding s, 5 Middle family protein</fullName>
    </submittedName>
</protein>
<comment type="subcellular location">
    <subcellularLocation>
        <location evidence="1">Cell envelope</location>
    </subcellularLocation>
</comment>
<dbReference type="Proteomes" id="UP000029590">
    <property type="component" value="Unassembled WGS sequence"/>
</dbReference>
<evidence type="ECO:0000256" key="1">
    <source>
        <dbReference type="ARBA" id="ARBA00004196"/>
    </source>
</evidence>
<dbReference type="EMBL" id="JPGG01000016">
    <property type="protein sequence ID" value="KGC15543.1"/>
    <property type="molecule type" value="Genomic_DNA"/>
</dbReference>
<evidence type="ECO:0000313" key="7">
    <source>
        <dbReference type="EMBL" id="KGC15543.1"/>
    </source>
</evidence>
<evidence type="ECO:0000256" key="3">
    <source>
        <dbReference type="ARBA" id="ARBA00022448"/>
    </source>
</evidence>
<evidence type="ECO:0000256" key="4">
    <source>
        <dbReference type="ARBA" id="ARBA00022729"/>
    </source>
</evidence>
<organism evidence="7 8">
    <name type="scientific">Burkholderia gladioli</name>
    <name type="common">Pseudomonas marginata</name>
    <name type="synonym">Phytomonas marginata</name>
    <dbReference type="NCBI Taxonomy" id="28095"/>
    <lineage>
        <taxon>Bacteria</taxon>
        <taxon>Pseudomonadati</taxon>
        <taxon>Pseudomonadota</taxon>
        <taxon>Betaproteobacteria</taxon>
        <taxon>Burkholderiales</taxon>
        <taxon>Burkholderiaceae</taxon>
        <taxon>Burkholderia</taxon>
    </lineage>
</organism>
<evidence type="ECO:0000313" key="8">
    <source>
        <dbReference type="Proteomes" id="UP000029590"/>
    </source>
</evidence>
<accession>A0AAW3F4D3</accession>
<dbReference type="InterPro" id="IPR039424">
    <property type="entry name" value="SBP_5"/>
</dbReference>
<dbReference type="PIRSF" id="PIRSF002741">
    <property type="entry name" value="MppA"/>
    <property type="match status" value="1"/>
</dbReference>
<keyword evidence="4 5" id="KW-0732">Signal</keyword>
<dbReference type="InterPro" id="IPR000914">
    <property type="entry name" value="SBP_5_dom"/>
</dbReference>
<sequence length="574" mass="61860">MIRFASSVSRPAARPSPASRFTPCGVARAALLATATLALAACGKSGGDAVASASAAAQQPVSGGTLTWGVTTEPVCFDPHRASQQNAFWVIRNVVDSLIDKRADGSYAPWLAKSWSVSGDGRVYTFELRDDVHFTDGTRFDANAVKANFDYILANVATTSASSSLLVHFDHAEVVSPTEVKLVMKQPDSTTLESLSSVKLGFLSPKALASNHDLCAGGPGLVGTGPFVFSAYQRGQSATFTRNPDYRWQSGRAAHQGPAWLERVVYRFLPEAAVRTGALSSGQVDMIEGVQPTDAPVFDGVEGYAYYTGPSATTSFTLNVNYTAAPADDVRVRRALRDGFDLDAIVKSVYLGTVRRAWSNIGPDNPDTNAALKGSWGNDVKGANRLLDEAGWTGRDADGFRTRDGRRLTIEVGYPQPYVRDSRDVLIRAIQSALRQNLGLDLRLRITTAGDFANQKATGIWSIYPNTDNPSDVAMELWDMLGDQGFLYNAIPKSDPVITGAINRARRLPVGEERRALLAEIQRRAVDQGYIVPLFAPAYHIAARSDVHGIGFEPQLDGPNSAYELWLGKPAGQG</sequence>
<dbReference type="Gene3D" id="3.10.105.10">
    <property type="entry name" value="Dipeptide-binding Protein, Domain 3"/>
    <property type="match status" value="1"/>
</dbReference>
<dbReference type="AlphaFoldDB" id="A0AAW3F4D3"/>
<name>A0AAW3F4D3_BURGA</name>
<reference evidence="7 8" key="1">
    <citation type="submission" date="2014-04" db="EMBL/GenBank/DDBJ databases">
        <authorList>
            <person name="Bishop-Lilly K.A."/>
            <person name="Broomall S.M."/>
            <person name="Chain P.S."/>
            <person name="Chertkov O."/>
            <person name="Coyne S.R."/>
            <person name="Daligault H.E."/>
            <person name="Davenport K.W."/>
            <person name="Erkkila T."/>
            <person name="Frey K.G."/>
            <person name="Gibbons H.S."/>
            <person name="Gu W."/>
            <person name="Jaissle J."/>
            <person name="Johnson S.L."/>
            <person name="Koroleva G.I."/>
            <person name="Ladner J.T."/>
            <person name="Lo C.-C."/>
            <person name="Minogue T.D."/>
            <person name="Munk C."/>
            <person name="Palacios G.F."/>
            <person name="Redden C.L."/>
            <person name="Rosenzweig C.N."/>
            <person name="Scholz M.B."/>
            <person name="Teshima H."/>
            <person name="Xu Y."/>
        </authorList>
    </citation>
    <scope>NUCLEOTIDE SEQUENCE [LARGE SCALE GENOMIC DNA]</scope>
    <source>
        <strain evidence="8">gladioli</strain>
    </source>
</reference>
<dbReference type="InterPro" id="IPR030678">
    <property type="entry name" value="Peptide/Ni-bd"/>
</dbReference>
<comment type="caution">
    <text evidence="7">The sequence shown here is derived from an EMBL/GenBank/DDBJ whole genome shotgun (WGS) entry which is preliminary data.</text>
</comment>
<dbReference type="SUPFAM" id="SSF53850">
    <property type="entry name" value="Periplasmic binding protein-like II"/>
    <property type="match status" value="1"/>
</dbReference>
<feature type="domain" description="Solute-binding protein family 5" evidence="6">
    <location>
        <begin position="107"/>
        <end position="468"/>
    </location>
</feature>
<dbReference type="Pfam" id="PF00496">
    <property type="entry name" value="SBP_bac_5"/>
    <property type="match status" value="1"/>
</dbReference>
<dbReference type="KEGG" id="bgo:BM43_5195"/>
<feature type="signal peptide" evidence="5">
    <location>
        <begin position="1"/>
        <end position="40"/>
    </location>
</feature>
<evidence type="ECO:0000256" key="5">
    <source>
        <dbReference type="SAM" id="SignalP"/>
    </source>
</evidence>
<dbReference type="GO" id="GO:0015833">
    <property type="term" value="P:peptide transport"/>
    <property type="evidence" value="ECO:0007669"/>
    <property type="project" value="TreeGrafter"/>
</dbReference>
<evidence type="ECO:0000259" key="6">
    <source>
        <dbReference type="Pfam" id="PF00496"/>
    </source>
</evidence>
<dbReference type="PANTHER" id="PTHR30290">
    <property type="entry name" value="PERIPLASMIC BINDING COMPONENT OF ABC TRANSPORTER"/>
    <property type="match status" value="1"/>
</dbReference>